<reference evidence="4 5" key="1">
    <citation type="journal article" date="2018" name="PLoS Genet.">
        <title>Population sequencing reveals clonal diversity and ancestral inbreeding in the grapevine cultivar Chardonnay.</title>
        <authorList>
            <person name="Roach M.J."/>
            <person name="Johnson D.L."/>
            <person name="Bohlmann J."/>
            <person name="van Vuuren H.J."/>
            <person name="Jones S.J."/>
            <person name="Pretorius I.S."/>
            <person name="Schmidt S.A."/>
            <person name="Borneman A.R."/>
        </authorList>
    </citation>
    <scope>NUCLEOTIDE SEQUENCE [LARGE SCALE GENOMIC DNA]</scope>
    <source>
        <strain evidence="5">cv. Chardonnay</strain>
        <tissue evidence="4">Leaf</tissue>
    </source>
</reference>
<organism evidence="4 5">
    <name type="scientific">Vitis vinifera</name>
    <name type="common">Grape</name>
    <dbReference type="NCBI Taxonomy" id="29760"/>
    <lineage>
        <taxon>Eukaryota</taxon>
        <taxon>Viridiplantae</taxon>
        <taxon>Streptophyta</taxon>
        <taxon>Embryophyta</taxon>
        <taxon>Tracheophyta</taxon>
        <taxon>Spermatophyta</taxon>
        <taxon>Magnoliopsida</taxon>
        <taxon>eudicotyledons</taxon>
        <taxon>Gunneridae</taxon>
        <taxon>Pentapetalae</taxon>
        <taxon>rosids</taxon>
        <taxon>Vitales</taxon>
        <taxon>Vitaceae</taxon>
        <taxon>Viteae</taxon>
        <taxon>Vitis</taxon>
    </lineage>
</organism>
<proteinExistence type="predicted"/>
<protein>
    <submittedName>
        <fullName evidence="4">Uncharacterized protein</fullName>
    </submittedName>
</protein>
<accession>A0A438K2Z1</accession>
<dbReference type="PANTHER" id="PTHR47587:SF2">
    <property type="entry name" value="OS05G0103500 PROTEIN"/>
    <property type="match status" value="1"/>
</dbReference>
<evidence type="ECO:0000256" key="1">
    <source>
        <dbReference type="SAM" id="Coils"/>
    </source>
</evidence>
<keyword evidence="3" id="KW-0812">Transmembrane</keyword>
<evidence type="ECO:0000256" key="3">
    <source>
        <dbReference type="SAM" id="Phobius"/>
    </source>
</evidence>
<evidence type="ECO:0000313" key="5">
    <source>
        <dbReference type="Proteomes" id="UP000288805"/>
    </source>
</evidence>
<keyword evidence="3" id="KW-1133">Transmembrane helix</keyword>
<dbReference type="PANTHER" id="PTHR47587">
    <property type="entry name" value="OS05G0103500 PROTEIN"/>
    <property type="match status" value="1"/>
</dbReference>
<keyword evidence="1" id="KW-0175">Coiled coil</keyword>
<name>A0A438K2Z1_VITVI</name>
<keyword evidence="3" id="KW-0472">Membrane</keyword>
<evidence type="ECO:0000256" key="2">
    <source>
        <dbReference type="SAM" id="MobiDB-lite"/>
    </source>
</evidence>
<feature type="compositionally biased region" description="Basic residues" evidence="2">
    <location>
        <begin position="73"/>
        <end position="82"/>
    </location>
</feature>
<feature type="coiled-coil region" evidence="1">
    <location>
        <begin position="135"/>
        <end position="162"/>
    </location>
</feature>
<feature type="region of interest" description="Disordered" evidence="2">
    <location>
        <begin position="71"/>
        <end position="101"/>
    </location>
</feature>
<dbReference type="Proteomes" id="UP000288805">
    <property type="component" value="Unassembled WGS sequence"/>
</dbReference>
<feature type="transmembrane region" description="Helical" evidence="3">
    <location>
        <begin position="12"/>
        <end position="36"/>
    </location>
</feature>
<dbReference type="EMBL" id="QGNW01000018">
    <property type="protein sequence ID" value="RVX15567.1"/>
    <property type="molecule type" value="Genomic_DNA"/>
</dbReference>
<sequence>MKLLGYEFALMKALLFVYLSIYLSCLGEISVFVLMLCDISGNCLGCCYTMGEPFTIQISSKLINQLADGGEKLKKKTKKPRQKLPGGRLQSQTKVSEKQVFDDSETRKGTAAAGWPPQSLLYMPVSTPQPAIRELDAIRSVLQDSERVLERLKTQEEHMVQEVTQRAKDLHDKEFKLPYQKPIPCLAERDACLECYKENVNDALKCANVVRSFADCARRARQQVN</sequence>
<gene>
    <name evidence="4" type="ORF">CK203_009014</name>
</gene>
<evidence type="ECO:0000313" key="4">
    <source>
        <dbReference type="EMBL" id="RVX15567.1"/>
    </source>
</evidence>
<comment type="caution">
    <text evidence="4">The sequence shown here is derived from an EMBL/GenBank/DDBJ whole genome shotgun (WGS) entry which is preliminary data.</text>
</comment>
<dbReference type="AlphaFoldDB" id="A0A438K2Z1"/>